<dbReference type="KEGG" id="crs:FQB35_09990"/>
<reference evidence="1 2" key="1">
    <citation type="submission" date="2019-07" db="EMBL/GenBank/DDBJ databases">
        <title>Complete genome of Crassaminicella thermophila SY095.</title>
        <authorList>
            <person name="Li X."/>
        </authorList>
    </citation>
    <scope>NUCLEOTIDE SEQUENCE [LARGE SCALE GENOMIC DNA]</scope>
    <source>
        <strain evidence="1 2">SY095</strain>
    </source>
</reference>
<protein>
    <submittedName>
        <fullName evidence="1">Uncharacterized protein</fullName>
    </submittedName>
</protein>
<dbReference type="RefSeq" id="WP_148809782.1">
    <property type="nucleotide sequence ID" value="NZ_CP042243.1"/>
</dbReference>
<sequence>MEKILQQILNELKTIKTDINDLKEGQMQTNERLTKLEKGQFRIEKKLDTVHDQTANLTEFRTETNMKLDSIDNKINAVEAVTKENLYDIAKLKLAK</sequence>
<proteinExistence type="predicted"/>
<evidence type="ECO:0000313" key="2">
    <source>
        <dbReference type="Proteomes" id="UP000324646"/>
    </source>
</evidence>
<name>A0A5C0SE85_CRATE</name>
<dbReference type="OrthoDB" id="1716019at2"/>
<gene>
    <name evidence="1" type="ORF">FQB35_09990</name>
</gene>
<dbReference type="EMBL" id="CP042243">
    <property type="protein sequence ID" value="QEK12631.1"/>
    <property type="molecule type" value="Genomic_DNA"/>
</dbReference>
<evidence type="ECO:0000313" key="1">
    <source>
        <dbReference type="EMBL" id="QEK12631.1"/>
    </source>
</evidence>
<organism evidence="1 2">
    <name type="scientific">Crassaminicella thermophila</name>
    <dbReference type="NCBI Taxonomy" id="2599308"/>
    <lineage>
        <taxon>Bacteria</taxon>
        <taxon>Bacillati</taxon>
        <taxon>Bacillota</taxon>
        <taxon>Clostridia</taxon>
        <taxon>Eubacteriales</taxon>
        <taxon>Clostridiaceae</taxon>
        <taxon>Crassaminicella</taxon>
    </lineage>
</organism>
<accession>A0A5C0SE85</accession>
<keyword evidence="2" id="KW-1185">Reference proteome</keyword>
<dbReference type="Proteomes" id="UP000324646">
    <property type="component" value="Chromosome"/>
</dbReference>
<dbReference type="Gene3D" id="1.20.5.170">
    <property type="match status" value="1"/>
</dbReference>
<dbReference type="AlphaFoldDB" id="A0A5C0SE85"/>